<evidence type="ECO:0000256" key="6">
    <source>
        <dbReference type="PROSITE-ProRule" id="PRU00192"/>
    </source>
</evidence>
<dbReference type="PROSITE" id="PS50002">
    <property type="entry name" value="SH3"/>
    <property type="match status" value="1"/>
</dbReference>
<keyword evidence="11" id="KW-1185">Reference proteome</keyword>
<feature type="compositionally biased region" description="Polar residues" evidence="7">
    <location>
        <begin position="96"/>
        <end position="106"/>
    </location>
</feature>
<sequence length="501" mass="56894">MEQQVLEDVKKLLKDIDHFFTVTLKKEKLKKDAASEKDRLYSQVKETLSKLVGEEPQEEYDDASSYMHERPEEEDSGMLYDETSVELPPKPLPSLDNLSHTGSQKSSENDEDNDEDKGDVNYEGAKMRPKSVSELTQSIKEGFLDKKRKEGQFGFSAWQTRYCIIKDNIMYYFKSKTDSKQCNEIDLSGYEAVSAPDMEKKHKRRQFLIVVSQPGFRSFQFIAQSDEEMNSWIEAVNIASKLSPKLPEPALTSGGDGTSVGGEEDDFGDEYEDLDEYQLTKLGQGKKPDNAPTTQTIVEEADDFDDEYEDLSEYQKFKATQAKPAAPALPPKEVPSFDPDQGGDDFGDEYEDLDDYQKFKMAGGKKEPEVTSSDFGETYDDVSIVPPPPDNHISVRDTPLPPPPIEVLKRDLPQPPSKELPPTPPEETNGSTANEPWDKDFKNIYMSKWDCRPDEENELELKRGDLIHILSQDYGGWWIGEKDYRVGLVPKDFLMKAYVLA</sequence>
<dbReference type="Pfam" id="PF00169">
    <property type="entry name" value="PH"/>
    <property type="match status" value="1"/>
</dbReference>
<evidence type="ECO:0000313" key="10">
    <source>
        <dbReference type="EMBL" id="PIK52914.1"/>
    </source>
</evidence>
<dbReference type="GO" id="GO:0016301">
    <property type="term" value="F:kinase activity"/>
    <property type="evidence" value="ECO:0007669"/>
    <property type="project" value="UniProtKB-KW"/>
</dbReference>
<dbReference type="Proteomes" id="UP000230750">
    <property type="component" value="Unassembled WGS sequence"/>
</dbReference>
<comment type="similarity">
    <text evidence="2">Belongs to the SKAP family.</text>
</comment>
<evidence type="ECO:0000259" key="8">
    <source>
        <dbReference type="PROSITE" id="PS50002"/>
    </source>
</evidence>
<dbReference type="PANTHER" id="PTHR15129:SF0">
    <property type="entry name" value="SH3 DOMAIN-CONTAINING PROTEIN"/>
    <property type="match status" value="1"/>
</dbReference>
<name>A0A2G8KY24_STIJA</name>
<reference evidence="10 11" key="1">
    <citation type="journal article" date="2017" name="PLoS Biol.">
        <title>The sea cucumber genome provides insights into morphological evolution and visceral regeneration.</title>
        <authorList>
            <person name="Zhang X."/>
            <person name="Sun L."/>
            <person name="Yuan J."/>
            <person name="Sun Y."/>
            <person name="Gao Y."/>
            <person name="Zhang L."/>
            <person name="Li S."/>
            <person name="Dai H."/>
            <person name="Hamel J.F."/>
            <person name="Liu C."/>
            <person name="Yu Y."/>
            <person name="Liu S."/>
            <person name="Lin W."/>
            <person name="Guo K."/>
            <person name="Jin S."/>
            <person name="Xu P."/>
            <person name="Storey K.B."/>
            <person name="Huan P."/>
            <person name="Zhang T."/>
            <person name="Zhou Y."/>
            <person name="Zhang J."/>
            <person name="Lin C."/>
            <person name="Li X."/>
            <person name="Xing L."/>
            <person name="Huo D."/>
            <person name="Sun M."/>
            <person name="Wang L."/>
            <person name="Mercier A."/>
            <person name="Li F."/>
            <person name="Yang H."/>
            <person name="Xiang J."/>
        </authorList>
    </citation>
    <scope>NUCLEOTIDE SEQUENCE [LARGE SCALE GENOMIC DNA]</scope>
    <source>
        <strain evidence="10">Shaxun</strain>
        <tissue evidence="10">Muscle</tissue>
    </source>
</reference>
<keyword evidence="10" id="KW-0418">Kinase</keyword>
<dbReference type="Gene3D" id="2.30.29.30">
    <property type="entry name" value="Pleckstrin-homology domain (PH domain)/Phosphotyrosine-binding domain (PTB)"/>
    <property type="match status" value="1"/>
</dbReference>
<dbReference type="PANTHER" id="PTHR15129">
    <property type="entry name" value="SRC-ASSOCIATED ADAPTOR PROTEIN"/>
    <property type="match status" value="1"/>
</dbReference>
<dbReference type="Pfam" id="PF07653">
    <property type="entry name" value="SH3_2"/>
    <property type="match status" value="1"/>
</dbReference>
<dbReference type="SUPFAM" id="SSF50044">
    <property type="entry name" value="SH3-domain"/>
    <property type="match status" value="1"/>
</dbReference>
<dbReference type="EMBL" id="MRZV01000310">
    <property type="protein sequence ID" value="PIK52914.1"/>
    <property type="molecule type" value="Genomic_DNA"/>
</dbReference>
<proteinExistence type="inferred from homology"/>
<dbReference type="InterPro" id="IPR037781">
    <property type="entry name" value="SKAP_fam"/>
</dbReference>
<keyword evidence="5" id="KW-0597">Phosphoprotein</keyword>
<dbReference type="STRING" id="307972.A0A2G8KY24"/>
<evidence type="ECO:0000256" key="7">
    <source>
        <dbReference type="SAM" id="MobiDB-lite"/>
    </source>
</evidence>
<feature type="region of interest" description="Disordered" evidence="7">
    <location>
        <begin position="320"/>
        <end position="438"/>
    </location>
</feature>
<organism evidence="10 11">
    <name type="scientific">Stichopus japonicus</name>
    <name type="common">Sea cucumber</name>
    <dbReference type="NCBI Taxonomy" id="307972"/>
    <lineage>
        <taxon>Eukaryota</taxon>
        <taxon>Metazoa</taxon>
        <taxon>Echinodermata</taxon>
        <taxon>Eleutherozoa</taxon>
        <taxon>Echinozoa</taxon>
        <taxon>Holothuroidea</taxon>
        <taxon>Aspidochirotacea</taxon>
        <taxon>Aspidochirotida</taxon>
        <taxon>Stichopodidae</taxon>
        <taxon>Apostichopus</taxon>
    </lineage>
</organism>
<evidence type="ECO:0000256" key="4">
    <source>
        <dbReference type="ARBA" id="ARBA00022490"/>
    </source>
</evidence>
<feature type="region of interest" description="Disordered" evidence="7">
    <location>
        <begin position="47"/>
        <end position="133"/>
    </location>
</feature>
<feature type="domain" description="SH3" evidence="8">
    <location>
        <begin position="440"/>
        <end position="499"/>
    </location>
</feature>
<evidence type="ECO:0000256" key="5">
    <source>
        <dbReference type="ARBA" id="ARBA00022553"/>
    </source>
</evidence>
<evidence type="ECO:0000256" key="1">
    <source>
        <dbReference type="ARBA" id="ARBA00004496"/>
    </source>
</evidence>
<evidence type="ECO:0000256" key="3">
    <source>
        <dbReference type="ARBA" id="ARBA00022443"/>
    </source>
</evidence>
<dbReference type="SMART" id="SM00233">
    <property type="entry name" value="PH"/>
    <property type="match status" value="1"/>
</dbReference>
<evidence type="ECO:0000259" key="9">
    <source>
        <dbReference type="PROSITE" id="PS50003"/>
    </source>
</evidence>
<comment type="subcellular location">
    <subcellularLocation>
        <location evidence="1">Cytoplasm</location>
    </subcellularLocation>
</comment>
<accession>A0A2G8KY24</accession>
<dbReference type="InterPro" id="IPR011993">
    <property type="entry name" value="PH-like_dom_sf"/>
</dbReference>
<dbReference type="SMART" id="SM00326">
    <property type="entry name" value="SH3"/>
    <property type="match status" value="1"/>
</dbReference>
<protein>
    <submittedName>
        <fullName evidence="10">Putative src kinase-associated phosphoprotein 2-A</fullName>
    </submittedName>
</protein>
<keyword evidence="4" id="KW-0963">Cytoplasm</keyword>
<dbReference type="GO" id="GO:0005737">
    <property type="term" value="C:cytoplasm"/>
    <property type="evidence" value="ECO:0007669"/>
    <property type="project" value="UniProtKB-SubCell"/>
</dbReference>
<dbReference type="Gene3D" id="2.30.30.40">
    <property type="entry name" value="SH3 Domains"/>
    <property type="match status" value="1"/>
</dbReference>
<dbReference type="Gene3D" id="6.10.250.220">
    <property type="match status" value="1"/>
</dbReference>
<dbReference type="GO" id="GO:0005886">
    <property type="term" value="C:plasma membrane"/>
    <property type="evidence" value="ECO:0007669"/>
    <property type="project" value="TreeGrafter"/>
</dbReference>
<feature type="domain" description="PH" evidence="9">
    <location>
        <begin position="137"/>
        <end position="241"/>
    </location>
</feature>
<keyword evidence="10" id="KW-0808">Transferase</keyword>
<dbReference type="OrthoDB" id="243840at2759"/>
<dbReference type="PROSITE" id="PS50003">
    <property type="entry name" value="PH_DOMAIN"/>
    <property type="match status" value="1"/>
</dbReference>
<dbReference type="InterPro" id="IPR001452">
    <property type="entry name" value="SH3_domain"/>
</dbReference>
<dbReference type="AlphaFoldDB" id="A0A2G8KY24"/>
<comment type="caution">
    <text evidence="10">The sequence shown here is derived from an EMBL/GenBank/DDBJ whole genome shotgun (WGS) entry which is preliminary data.</text>
</comment>
<dbReference type="SUPFAM" id="SSF50729">
    <property type="entry name" value="PH domain-like"/>
    <property type="match status" value="1"/>
</dbReference>
<feature type="compositionally biased region" description="Pro residues" evidence="7">
    <location>
        <begin position="413"/>
        <end position="425"/>
    </location>
</feature>
<feature type="compositionally biased region" description="Acidic residues" evidence="7">
    <location>
        <begin position="341"/>
        <end position="354"/>
    </location>
</feature>
<evidence type="ECO:0000313" key="11">
    <source>
        <dbReference type="Proteomes" id="UP000230750"/>
    </source>
</evidence>
<dbReference type="InterPro" id="IPR036028">
    <property type="entry name" value="SH3-like_dom_sf"/>
</dbReference>
<evidence type="ECO:0000256" key="2">
    <source>
        <dbReference type="ARBA" id="ARBA00005864"/>
    </source>
</evidence>
<feature type="region of interest" description="Disordered" evidence="7">
    <location>
        <begin position="245"/>
        <end position="268"/>
    </location>
</feature>
<gene>
    <name evidence="10" type="ORF">BSL78_10208</name>
</gene>
<keyword evidence="3 6" id="KW-0728">SH3 domain</keyword>
<dbReference type="InterPro" id="IPR001849">
    <property type="entry name" value="PH_domain"/>
</dbReference>